<organism evidence="2 3">
    <name type="scientific">Hymenobacter aranciens</name>
    <dbReference type="NCBI Taxonomy" id="3063996"/>
    <lineage>
        <taxon>Bacteria</taxon>
        <taxon>Pseudomonadati</taxon>
        <taxon>Bacteroidota</taxon>
        <taxon>Cytophagia</taxon>
        <taxon>Cytophagales</taxon>
        <taxon>Hymenobacteraceae</taxon>
        <taxon>Hymenobacter</taxon>
    </lineage>
</organism>
<proteinExistence type="predicted"/>
<evidence type="ECO:0000313" key="2">
    <source>
        <dbReference type="EMBL" id="MDO7873573.1"/>
    </source>
</evidence>
<gene>
    <name evidence="2" type="ORF">Q5H93_02430</name>
</gene>
<sequence>MRTMTIGLLVSALLIGLSTCNNDTPVNTSAADFPRATATVAQPLATVRAHIFAALQGKDVPLQVLSHPELGPQFDDFVLYTNEQQRIDYEFRQLDKGGAVMSSDEVPMNLDNEPPATITPALREFITLPVPGRTADLLMQRGRGPFWSVPEYHDAQNQPLPYTCDHLVHFTAQDEERTQIEIISLNSYVQDGKEWRLSAGQDGLGLPWPRRMPRSRDVLPSVTDQQQVLAQLVKLAEQP</sequence>
<comment type="caution">
    <text evidence="2">The sequence shown here is derived from an EMBL/GenBank/DDBJ whole genome shotgun (WGS) entry which is preliminary data.</text>
</comment>
<accession>A0ABT9B5W5</accession>
<evidence type="ECO:0000313" key="3">
    <source>
        <dbReference type="Proteomes" id="UP001176429"/>
    </source>
</evidence>
<evidence type="ECO:0008006" key="4">
    <source>
        <dbReference type="Google" id="ProtNLM"/>
    </source>
</evidence>
<evidence type="ECO:0000256" key="1">
    <source>
        <dbReference type="SAM" id="SignalP"/>
    </source>
</evidence>
<protein>
    <recommendedName>
        <fullName evidence="4">Lipoprotein</fullName>
    </recommendedName>
</protein>
<dbReference type="Proteomes" id="UP001176429">
    <property type="component" value="Unassembled WGS sequence"/>
</dbReference>
<feature type="signal peptide" evidence="1">
    <location>
        <begin position="1"/>
        <end position="23"/>
    </location>
</feature>
<feature type="chain" id="PRO_5047257124" description="Lipoprotein" evidence="1">
    <location>
        <begin position="24"/>
        <end position="239"/>
    </location>
</feature>
<reference evidence="2" key="1">
    <citation type="submission" date="2023-07" db="EMBL/GenBank/DDBJ databases">
        <authorList>
            <person name="Kim M.K."/>
        </authorList>
    </citation>
    <scope>NUCLEOTIDE SEQUENCE</scope>
    <source>
        <strain evidence="2">ASUV-10-1</strain>
    </source>
</reference>
<dbReference type="RefSeq" id="WP_305004891.1">
    <property type="nucleotide sequence ID" value="NZ_JAUQSY010000002.1"/>
</dbReference>
<name>A0ABT9B5W5_9BACT</name>
<keyword evidence="1" id="KW-0732">Signal</keyword>
<dbReference type="EMBL" id="JAUQSY010000002">
    <property type="protein sequence ID" value="MDO7873573.1"/>
    <property type="molecule type" value="Genomic_DNA"/>
</dbReference>
<keyword evidence="3" id="KW-1185">Reference proteome</keyword>